<keyword evidence="1" id="KW-0732">Signal</keyword>
<dbReference type="EMBL" id="CALSGD010001394">
    <property type="protein sequence ID" value="CAH6787346.1"/>
    <property type="molecule type" value="Genomic_DNA"/>
</dbReference>
<dbReference type="AlphaFoldDB" id="A0AAU9Z3P7"/>
<sequence>MDLIPTFLLRFLLLACSLPPGAVSLRTALRKSAGSSTLLFPLTRVGSARLGCAQGSAER</sequence>
<protein>
    <submittedName>
        <fullName evidence="2">Egflam protein</fullName>
    </submittedName>
</protein>
<proteinExistence type="predicted"/>
<evidence type="ECO:0000313" key="2">
    <source>
        <dbReference type="EMBL" id="CAH6787346.1"/>
    </source>
</evidence>
<gene>
    <name evidence="2" type="primary">Egflam</name>
    <name evidence="2" type="ORF">PHOROB_LOCUS5236</name>
</gene>
<comment type="caution">
    <text evidence="2">The sequence shown here is derived from an EMBL/GenBank/DDBJ whole genome shotgun (WGS) entry which is preliminary data.</text>
</comment>
<name>A0AAU9Z3P7_PHORO</name>
<keyword evidence="3" id="KW-1185">Reference proteome</keyword>
<accession>A0AAU9Z3P7</accession>
<dbReference type="Proteomes" id="UP001152836">
    <property type="component" value="Unassembled WGS sequence"/>
</dbReference>
<feature type="signal peptide" evidence="1">
    <location>
        <begin position="1"/>
        <end position="24"/>
    </location>
</feature>
<organism evidence="2 3">
    <name type="scientific">Phodopus roborovskii</name>
    <name type="common">Roborovski's desert hamster</name>
    <name type="synonym">Cricetulus roborovskii</name>
    <dbReference type="NCBI Taxonomy" id="109678"/>
    <lineage>
        <taxon>Eukaryota</taxon>
        <taxon>Metazoa</taxon>
        <taxon>Chordata</taxon>
        <taxon>Craniata</taxon>
        <taxon>Vertebrata</taxon>
        <taxon>Euteleostomi</taxon>
        <taxon>Mammalia</taxon>
        <taxon>Eutheria</taxon>
        <taxon>Euarchontoglires</taxon>
        <taxon>Glires</taxon>
        <taxon>Rodentia</taxon>
        <taxon>Myomorpha</taxon>
        <taxon>Muroidea</taxon>
        <taxon>Cricetidae</taxon>
        <taxon>Cricetinae</taxon>
        <taxon>Phodopus</taxon>
    </lineage>
</organism>
<evidence type="ECO:0000313" key="3">
    <source>
        <dbReference type="Proteomes" id="UP001152836"/>
    </source>
</evidence>
<evidence type="ECO:0000256" key="1">
    <source>
        <dbReference type="SAM" id="SignalP"/>
    </source>
</evidence>
<reference evidence="2" key="1">
    <citation type="submission" date="2022-06" db="EMBL/GenBank/DDBJ databases">
        <authorList>
            <person name="Andreotti S."/>
            <person name="Wyler E."/>
        </authorList>
    </citation>
    <scope>NUCLEOTIDE SEQUENCE</scope>
</reference>
<feature type="chain" id="PRO_5043773652" evidence="1">
    <location>
        <begin position="25"/>
        <end position="59"/>
    </location>
</feature>